<gene>
    <name evidence="3" type="ORF">ACFFII_15170</name>
</gene>
<dbReference type="Pfam" id="PF13408">
    <property type="entry name" value="Zn_ribbon_recom"/>
    <property type="match status" value="1"/>
</dbReference>
<dbReference type="Proteomes" id="UP001589799">
    <property type="component" value="Unassembled WGS sequence"/>
</dbReference>
<proteinExistence type="predicted"/>
<evidence type="ECO:0000259" key="1">
    <source>
        <dbReference type="PROSITE" id="PS51736"/>
    </source>
</evidence>
<organism evidence="3 4">
    <name type="scientific">Paracoccus niistensis</name>
    <dbReference type="NCBI Taxonomy" id="632935"/>
    <lineage>
        <taxon>Bacteria</taxon>
        <taxon>Pseudomonadati</taxon>
        <taxon>Pseudomonadota</taxon>
        <taxon>Alphaproteobacteria</taxon>
        <taxon>Rhodobacterales</taxon>
        <taxon>Paracoccaceae</taxon>
        <taxon>Paracoccus</taxon>
    </lineage>
</organism>
<dbReference type="Gene3D" id="3.90.1750.20">
    <property type="entry name" value="Putative Large Serine Recombinase, Chain B, Domain 2"/>
    <property type="match status" value="1"/>
</dbReference>
<dbReference type="SUPFAM" id="SSF53041">
    <property type="entry name" value="Resolvase-like"/>
    <property type="match status" value="1"/>
</dbReference>
<feature type="domain" description="Recombinase" evidence="2">
    <location>
        <begin position="154"/>
        <end position="297"/>
    </location>
</feature>
<reference evidence="3 4" key="1">
    <citation type="submission" date="2024-09" db="EMBL/GenBank/DDBJ databases">
        <authorList>
            <person name="Sun Q."/>
            <person name="Mori K."/>
        </authorList>
    </citation>
    <scope>NUCLEOTIDE SEQUENCE [LARGE SCALE GENOMIC DNA]</scope>
    <source>
        <strain evidence="3 4">KCTC 22789</strain>
    </source>
</reference>
<dbReference type="InterPro" id="IPR050639">
    <property type="entry name" value="SSR_resolvase"/>
</dbReference>
<protein>
    <submittedName>
        <fullName evidence="3">Recombinase family protein</fullName>
    </submittedName>
</protein>
<feature type="domain" description="Resolvase/invertase-type recombinase catalytic" evidence="1">
    <location>
        <begin position="7"/>
        <end position="155"/>
    </location>
</feature>
<dbReference type="Pfam" id="PF00239">
    <property type="entry name" value="Resolvase"/>
    <property type="match status" value="1"/>
</dbReference>
<dbReference type="InterPro" id="IPR025827">
    <property type="entry name" value="Zn_ribbon_recom_dom"/>
</dbReference>
<dbReference type="Gene3D" id="3.40.50.1390">
    <property type="entry name" value="Resolvase, N-terminal catalytic domain"/>
    <property type="match status" value="1"/>
</dbReference>
<dbReference type="InterPro" id="IPR006119">
    <property type="entry name" value="Resolv_N"/>
</dbReference>
<evidence type="ECO:0000259" key="2">
    <source>
        <dbReference type="PROSITE" id="PS51737"/>
    </source>
</evidence>
<dbReference type="EMBL" id="JBHLWE010000046">
    <property type="protein sequence ID" value="MFC0342106.1"/>
    <property type="molecule type" value="Genomic_DNA"/>
</dbReference>
<evidence type="ECO:0000313" key="4">
    <source>
        <dbReference type="Proteomes" id="UP001589799"/>
    </source>
</evidence>
<accession>A0ABV6I7B1</accession>
<evidence type="ECO:0000313" key="3">
    <source>
        <dbReference type="EMBL" id="MFC0342106.1"/>
    </source>
</evidence>
<dbReference type="InterPro" id="IPR036162">
    <property type="entry name" value="Resolvase-like_N_sf"/>
</dbReference>
<dbReference type="PROSITE" id="PS51737">
    <property type="entry name" value="RECOMBINASE_DNA_BIND"/>
    <property type="match status" value="1"/>
</dbReference>
<dbReference type="PANTHER" id="PTHR30461:SF23">
    <property type="entry name" value="DNA RECOMBINASE-RELATED"/>
    <property type="match status" value="1"/>
</dbReference>
<comment type="caution">
    <text evidence="3">The sequence shown here is derived from an EMBL/GenBank/DDBJ whole genome shotgun (WGS) entry which is preliminary data.</text>
</comment>
<dbReference type="CDD" id="cd00338">
    <property type="entry name" value="Ser_Recombinase"/>
    <property type="match status" value="1"/>
</dbReference>
<dbReference type="SMART" id="SM00857">
    <property type="entry name" value="Resolvase"/>
    <property type="match status" value="1"/>
</dbReference>
<keyword evidence="4" id="KW-1185">Reference proteome</keyword>
<name>A0ABV6I7B1_9RHOB</name>
<sequence>MTTRPIRAVIYARYSSDLQNAASIADQIRLCRERANHEGWQIVDTYEDAATSGAVLLRPGIQRLQQDGRERRFDIVIAEALDRLSRSQANVAALYQNLSFAGVAIETLSEGRVNEMHIGLKGTMNAIFLKDLAAKTRRGLRGRVEQGKSGGGNAYGYTVRRSVGDDGEIKRGDREINQTEAAIVRRIFRHYAEGLSPNRIADLLNREGIPGPRGRSWDKSTIHGNPKRGTGILNNELYVGKLVWNRQSYVTDPETGKRQARPNPEAEWIITEVPELRVIDQELWEQVKARQAGRKIEHTDQEAWQKRKPKFLLTGLIKCGCCGGGFSTIAKDRFGCSNSRNKGTSVCANRTGVSRQHLEGRILTLLAERLMDPDLMKAFVAEYIAERNRLAADHVDDRATKEKELAKVIRDQDVLVNAILAGTPAERIRDRMAQLETRQKQLETHLAAAPTPTATTRLHPRIAETYHERIRSLVAGLTEPDRESEAREAIRGLIDRIVITPEPTGGKRMRPRIELQGSLAAILRLSLGADQLSGQQKTSCEQEVSEGIGFLVAGARPHRELTADLAGLRRLLAETIAAGSRRVNLQAKLVLSSRQLVPALSSLEPKAAWRALTDRIRPVEALAVSAAWTRHLVAGIRAMRALLAS</sequence>
<dbReference type="InterPro" id="IPR011109">
    <property type="entry name" value="DNA_bind_recombinase_dom"/>
</dbReference>
<dbReference type="Pfam" id="PF07508">
    <property type="entry name" value="Recombinase"/>
    <property type="match status" value="1"/>
</dbReference>
<dbReference type="InterPro" id="IPR038109">
    <property type="entry name" value="DNA_bind_recomb_sf"/>
</dbReference>
<dbReference type="RefSeq" id="WP_377699709.1">
    <property type="nucleotide sequence ID" value="NZ_JBHLWE010000046.1"/>
</dbReference>
<dbReference type="PROSITE" id="PS51736">
    <property type="entry name" value="RECOMBINASES_3"/>
    <property type="match status" value="1"/>
</dbReference>
<dbReference type="PANTHER" id="PTHR30461">
    <property type="entry name" value="DNA-INVERTASE FROM LAMBDOID PROPHAGE"/>
    <property type="match status" value="1"/>
</dbReference>